<evidence type="ECO:0000313" key="7">
    <source>
        <dbReference type="Proteomes" id="UP000198802"/>
    </source>
</evidence>
<dbReference type="SUPFAM" id="SSF46689">
    <property type="entry name" value="Homeodomain-like"/>
    <property type="match status" value="2"/>
</dbReference>
<dbReference type="InterPro" id="IPR050204">
    <property type="entry name" value="AraC_XylS_family_regulators"/>
</dbReference>
<evidence type="ECO:0000256" key="1">
    <source>
        <dbReference type="ARBA" id="ARBA00023015"/>
    </source>
</evidence>
<dbReference type="InterPro" id="IPR009057">
    <property type="entry name" value="Homeodomain-like_sf"/>
</dbReference>
<gene>
    <name evidence="6" type="ORF">Ga0074812_10248</name>
</gene>
<dbReference type="Pfam" id="PF12852">
    <property type="entry name" value="Cupin_6"/>
    <property type="match status" value="1"/>
</dbReference>
<dbReference type="InterPro" id="IPR018062">
    <property type="entry name" value="HTH_AraC-typ_CS"/>
</dbReference>
<protein>
    <submittedName>
        <fullName evidence="6">AraC-type DNA-binding protein</fullName>
    </submittedName>
</protein>
<keyword evidence="7" id="KW-1185">Reference proteome</keyword>
<dbReference type="InterPro" id="IPR032783">
    <property type="entry name" value="AraC_lig"/>
</dbReference>
<evidence type="ECO:0000313" key="6">
    <source>
        <dbReference type="EMBL" id="CUU54045.1"/>
    </source>
</evidence>
<reference evidence="7" key="1">
    <citation type="submission" date="2015-11" db="EMBL/GenBank/DDBJ databases">
        <authorList>
            <person name="Varghese N."/>
        </authorList>
    </citation>
    <scope>NUCLEOTIDE SEQUENCE [LARGE SCALE GENOMIC DNA]</scope>
    <source>
        <strain evidence="7">DSM 45899</strain>
    </source>
</reference>
<dbReference type="PANTHER" id="PTHR46796:SF13">
    <property type="entry name" value="HTH-TYPE TRANSCRIPTIONAL ACTIVATOR RHAS"/>
    <property type="match status" value="1"/>
</dbReference>
<feature type="region of interest" description="Disordered" evidence="4">
    <location>
        <begin position="301"/>
        <end position="334"/>
    </location>
</feature>
<feature type="domain" description="HTH araC/xylS-type" evidence="5">
    <location>
        <begin position="211"/>
        <end position="309"/>
    </location>
</feature>
<accession>A0A0S4QF10</accession>
<evidence type="ECO:0000256" key="2">
    <source>
        <dbReference type="ARBA" id="ARBA00023125"/>
    </source>
</evidence>
<dbReference type="GO" id="GO:0003700">
    <property type="term" value="F:DNA-binding transcription factor activity"/>
    <property type="evidence" value="ECO:0007669"/>
    <property type="project" value="InterPro"/>
</dbReference>
<evidence type="ECO:0000256" key="4">
    <source>
        <dbReference type="SAM" id="MobiDB-lite"/>
    </source>
</evidence>
<evidence type="ECO:0000259" key="5">
    <source>
        <dbReference type="PROSITE" id="PS01124"/>
    </source>
</evidence>
<keyword evidence="3" id="KW-0804">Transcription</keyword>
<dbReference type="SMART" id="SM00342">
    <property type="entry name" value="HTH_ARAC"/>
    <property type="match status" value="1"/>
</dbReference>
<dbReference type="PROSITE" id="PS01124">
    <property type="entry name" value="HTH_ARAC_FAMILY_2"/>
    <property type="match status" value="1"/>
</dbReference>
<keyword evidence="1" id="KW-0805">Transcription regulation</keyword>
<dbReference type="Gene3D" id="1.10.10.60">
    <property type="entry name" value="Homeodomain-like"/>
    <property type="match status" value="2"/>
</dbReference>
<name>A0A0S4QF10_9ACTN</name>
<sequence>MDALAELLDQPRARGAFVLRSILSPPWSLRIEDRAPLTLVALIRGHAWLLPDDGAPVRLEPGDAAILRGPDCYTMADEPGRDVRVVIHPGQRCSTPQGDDLADAMRLGVRTWGEAGPNATVMLSGTYQLDGDVHRRLLRLLPPVLTRTTTPADAPFVELLGREVARDEPGQELILDRLLDLLLVSVLRHWLSSADAPDAGWYRAQHDPVVGPAIRLLHAEPAFPWTVAALSARVGVSRAALARRFNALVGEGPMTYLTNWRLDVAADLLRTTDATVAAVARQVGYGSAFALSAAFKRVRGVSPQEHRRADRPVQSPGAGAGAGAGVPGADSLVV</sequence>
<dbReference type="PROSITE" id="PS00041">
    <property type="entry name" value="HTH_ARAC_FAMILY_1"/>
    <property type="match status" value="1"/>
</dbReference>
<keyword evidence="2 6" id="KW-0238">DNA-binding</keyword>
<dbReference type="PANTHER" id="PTHR46796">
    <property type="entry name" value="HTH-TYPE TRANSCRIPTIONAL ACTIVATOR RHAS-RELATED"/>
    <property type="match status" value="1"/>
</dbReference>
<dbReference type="AlphaFoldDB" id="A0A0S4QF10"/>
<proteinExistence type="predicted"/>
<dbReference type="GO" id="GO:0043565">
    <property type="term" value="F:sequence-specific DNA binding"/>
    <property type="evidence" value="ECO:0007669"/>
    <property type="project" value="InterPro"/>
</dbReference>
<dbReference type="InterPro" id="IPR018060">
    <property type="entry name" value="HTH_AraC"/>
</dbReference>
<dbReference type="Proteomes" id="UP000198802">
    <property type="component" value="Unassembled WGS sequence"/>
</dbReference>
<evidence type="ECO:0000256" key="3">
    <source>
        <dbReference type="ARBA" id="ARBA00023163"/>
    </source>
</evidence>
<dbReference type="RefSeq" id="WP_091271281.1">
    <property type="nucleotide sequence ID" value="NZ_FAOZ01000002.1"/>
</dbReference>
<dbReference type="Pfam" id="PF12833">
    <property type="entry name" value="HTH_18"/>
    <property type="match status" value="1"/>
</dbReference>
<organism evidence="6 7">
    <name type="scientific">Parafrankia irregularis</name>
    <dbReference type="NCBI Taxonomy" id="795642"/>
    <lineage>
        <taxon>Bacteria</taxon>
        <taxon>Bacillati</taxon>
        <taxon>Actinomycetota</taxon>
        <taxon>Actinomycetes</taxon>
        <taxon>Frankiales</taxon>
        <taxon>Frankiaceae</taxon>
        <taxon>Parafrankia</taxon>
    </lineage>
</organism>
<dbReference type="EMBL" id="FAOZ01000002">
    <property type="protein sequence ID" value="CUU54045.1"/>
    <property type="molecule type" value="Genomic_DNA"/>
</dbReference>